<keyword evidence="4" id="KW-1185">Reference proteome</keyword>
<feature type="compositionally biased region" description="Low complexity" evidence="2">
    <location>
        <begin position="150"/>
        <end position="176"/>
    </location>
</feature>
<proteinExistence type="predicted"/>
<evidence type="ECO:0000256" key="2">
    <source>
        <dbReference type="SAM" id="MobiDB-lite"/>
    </source>
</evidence>
<feature type="region of interest" description="Disordered" evidence="2">
    <location>
        <begin position="138"/>
        <end position="231"/>
    </location>
</feature>
<protein>
    <submittedName>
        <fullName evidence="3">Uncharacterized protein</fullName>
    </submittedName>
</protein>
<reference evidence="3" key="2">
    <citation type="journal article" date="2024" name="Plant">
        <title>Genomic evolution and insights into agronomic trait innovations of Sesamum species.</title>
        <authorList>
            <person name="Miao H."/>
            <person name="Wang L."/>
            <person name="Qu L."/>
            <person name="Liu H."/>
            <person name="Sun Y."/>
            <person name="Le M."/>
            <person name="Wang Q."/>
            <person name="Wei S."/>
            <person name="Zheng Y."/>
            <person name="Lin W."/>
            <person name="Duan Y."/>
            <person name="Cao H."/>
            <person name="Xiong S."/>
            <person name="Wang X."/>
            <person name="Wei L."/>
            <person name="Li C."/>
            <person name="Ma Q."/>
            <person name="Ju M."/>
            <person name="Zhao R."/>
            <person name="Li G."/>
            <person name="Mu C."/>
            <person name="Tian Q."/>
            <person name="Mei H."/>
            <person name="Zhang T."/>
            <person name="Gao T."/>
            <person name="Zhang H."/>
        </authorList>
    </citation>
    <scope>NUCLEOTIDE SEQUENCE</scope>
    <source>
        <strain evidence="3">3651</strain>
    </source>
</reference>
<sequence length="424" mass="45960">MHRKHKISSSGEAASPSLAMASSEALAVISGTASSMNEDAVKKPGGVGIPLAWRPSLKPLPPLNLGDIKRRMKEAGLVDHEFSAKSLQEDELLVVAGLHPALNTYEGPLDRFSRLRIMMNRAAVRKFIREDVPTLPTSLGLRPILPDDIPPTLVLPSSTPSSSRPRSSTPSASMPSSSPPPTPSDAPPLSPLPPPVEALSSSLKRPRREETPSEDTLRSYEGTPNLVFPAPVLTPRLDPRAGSFNMRQAVHRSDIKTLSTCSMQGLGSFILAQSSTEITRKELSDTRAQLDCLKNQYREDDARSRECEAKLVDELEDLKNQVVEKDGHIAAVTVENEVVRASTVQAYTRGREEGASSGVAAFKSSPEYAVELSRHGSSFYIDGFATCLDQFRNLCNHPPGFDLSFVNVRANGFGRTRGEGPSDD</sequence>
<reference evidence="3" key="1">
    <citation type="submission" date="2020-06" db="EMBL/GenBank/DDBJ databases">
        <authorList>
            <person name="Li T."/>
            <person name="Hu X."/>
            <person name="Zhang T."/>
            <person name="Song X."/>
            <person name="Zhang H."/>
            <person name="Dai N."/>
            <person name="Sheng W."/>
            <person name="Hou X."/>
            <person name="Wei L."/>
        </authorList>
    </citation>
    <scope>NUCLEOTIDE SEQUENCE</scope>
    <source>
        <strain evidence="3">3651</strain>
        <tissue evidence="3">Leaf</tissue>
    </source>
</reference>
<feature type="compositionally biased region" description="Basic and acidic residues" evidence="2">
    <location>
        <begin position="207"/>
        <end position="218"/>
    </location>
</feature>
<dbReference type="Proteomes" id="UP001293254">
    <property type="component" value="Unassembled WGS sequence"/>
</dbReference>
<dbReference type="AlphaFoldDB" id="A0AAE2CUB6"/>
<evidence type="ECO:0000256" key="1">
    <source>
        <dbReference type="SAM" id="Coils"/>
    </source>
</evidence>
<dbReference type="EMBL" id="JACGWO010000002">
    <property type="protein sequence ID" value="KAK4434748.1"/>
    <property type="molecule type" value="Genomic_DNA"/>
</dbReference>
<comment type="caution">
    <text evidence="3">The sequence shown here is derived from an EMBL/GenBank/DDBJ whole genome shotgun (WGS) entry which is preliminary data.</text>
</comment>
<name>A0AAE2CUB6_9LAMI</name>
<organism evidence="3 4">
    <name type="scientific">Sesamum alatum</name>
    <dbReference type="NCBI Taxonomy" id="300844"/>
    <lineage>
        <taxon>Eukaryota</taxon>
        <taxon>Viridiplantae</taxon>
        <taxon>Streptophyta</taxon>
        <taxon>Embryophyta</taxon>
        <taxon>Tracheophyta</taxon>
        <taxon>Spermatophyta</taxon>
        <taxon>Magnoliopsida</taxon>
        <taxon>eudicotyledons</taxon>
        <taxon>Gunneridae</taxon>
        <taxon>Pentapetalae</taxon>
        <taxon>asterids</taxon>
        <taxon>lamiids</taxon>
        <taxon>Lamiales</taxon>
        <taxon>Pedaliaceae</taxon>
        <taxon>Sesamum</taxon>
    </lineage>
</organism>
<feature type="compositionally biased region" description="Pro residues" evidence="2">
    <location>
        <begin position="177"/>
        <end position="196"/>
    </location>
</feature>
<gene>
    <name evidence="3" type="ORF">Salat_0637700</name>
</gene>
<keyword evidence="1" id="KW-0175">Coiled coil</keyword>
<accession>A0AAE2CUB6</accession>
<evidence type="ECO:0000313" key="3">
    <source>
        <dbReference type="EMBL" id="KAK4434748.1"/>
    </source>
</evidence>
<feature type="coiled-coil region" evidence="1">
    <location>
        <begin position="276"/>
        <end position="303"/>
    </location>
</feature>
<evidence type="ECO:0000313" key="4">
    <source>
        <dbReference type="Proteomes" id="UP001293254"/>
    </source>
</evidence>